<protein>
    <submittedName>
        <fullName evidence="1">Uncharacterized protein</fullName>
    </submittedName>
</protein>
<proteinExistence type="predicted"/>
<evidence type="ECO:0000313" key="2">
    <source>
        <dbReference type="Proteomes" id="UP000018144"/>
    </source>
</evidence>
<sequence length="63" mass="6936">MTTMTSMNFSLPLSIQDFSIQTTYDDEDDWDFICVGLMDDPACPAESAPPSPTTTNIHLFMGA</sequence>
<evidence type="ECO:0000313" key="1">
    <source>
        <dbReference type="EMBL" id="CCX05538.1"/>
    </source>
</evidence>
<name>U4KVF7_PYROM</name>
<accession>U4KVF7</accession>
<dbReference type="Proteomes" id="UP000018144">
    <property type="component" value="Unassembled WGS sequence"/>
</dbReference>
<dbReference type="AlphaFoldDB" id="U4KVF7"/>
<keyword evidence="2" id="KW-1185">Reference proteome</keyword>
<gene>
    <name evidence="1" type="ORF">PCON_05125</name>
</gene>
<organism evidence="1 2">
    <name type="scientific">Pyronema omphalodes (strain CBS 100304)</name>
    <name type="common">Pyronema confluens</name>
    <dbReference type="NCBI Taxonomy" id="1076935"/>
    <lineage>
        <taxon>Eukaryota</taxon>
        <taxon>Fungi</taxon>
        <taxon>Dikarya</taxon>
        <taxon>Ascomycota</taxon>
        <taxon>Pezizomycotina</taxon>
        <taxon>Pezizomycetes</taxon>
        <taxon>Pezizales</taxon>
        <taxon>Pyronemataceae</taxon>
        <taxon>Pyronema</taxon>
    </lineage>
</organism>
<reference evidence="1 2" key="1">
    <citation type="journal article" date="2013" name="PLoS Genet.">
        <title>The genome and development-dependent transcriptomes of Pyronema confluens: a window into fungal evolution.</title>
        <authorList>
            <person name="Traeger S."/>
            <person name="Altegoer F."/>
            <person name="Freitag M."/>
            <person name="Gabaldon T."/>
            <person name="Kempken F."/>
            <person name="Kumar A."/>
            <person name="Marcet-Houben M."/>
            <person name="Poggeler S."/>
            <person name="Stajich J.E."/>
            <person name="Nowrousian M."/>
        </authorList>
    </citation>
    <scope>NUCLEOTIDE SEQUENCE [LARGE SCALE GENOMIC DNA]</scope>
    <source>
        <strain evidence="2">CBS 100304</strain>
        <tissue evidence="1">Vegetative mycelium</tissue>
    </source>
</reference>
<dbReference type="EMBL" id="HF935259">
    <property type="protein sequence ID" value="CCX05538.1"/>
    <property type="molecule type" value="Genomic_DNA"/>
</dbReference>